<keyword evidence="8" id="KW-0902">Two-component regulatory system</keyword>
<feature type="compositionally biased region" description="Pro residues" evidence="11">
    <location>
        <begin position="90"/>
        <end position="103"/>
    </location>
</feature>
<evidence type="ECO:0000259" key="13">
    <source>
        <dbReference type="PROSITE" id="PS50110"/>
    </source>
</evidence>
<keyword evidence="4" id="KW-0808">Transferase</keyword>
<dbReference type="SUPFAM" id="SSF55874">
    <property type="entry name" value="ATPase domain of HSP90 chaperone/DNA topoisomerase II/histidine kinase"/>
    <property type="match status" value="1"/>
</dbReference>
<proteinExistence type="predicted"/>
<dbReference type="SUPFAM" id="SSF52172">
    <property type="entry name" value="CheY-like"/>
    <property type="match status" value="1"/>
</dbReference>
<feature type="region of interest" description="Disordered" evidence="11">
    <location>
        <begin position="85"/>
        <end position="105"/>
    </location>
</feature>
<feature type="domain" description="Response regulatory" evidence="13">
    <location>
        <begin position="404"/>
        <end position="520"/>
    </location>
</feature>
<dbReference type="InterPro" id="IPR003661">
    <property type="entry name" value="HisK_dim/P_dom"/>
</dbReference>
<dbReference type="AlphaFoldDB" id="A0A2Z3GRX9"/>
<evidence type="ECO:0000256" key="2">
    <source>
        <dbReference type="ARBA" id="ARBA00012438"/>
    </source>
</evidence>
<dbReference type="InterPro" id="IPR011006">
    <property type="entry name" value="CheY-like_superfamily"/>
</dbReference>
<dbReference type="Gene3D" id="1.10.287.130">
    <property type="match status" value="1"/>
</dbReference>
<evidence type="ECO:0000256" key="4">
    <source>
        <dbReference type="ARBA" id="ARBA00022679"/>
    </source>
</evidence>
<dbReference type="PANTHER" id="PTHR43065">
    <property type="entry name" value="SENSOR HISTIDINE KINASE"/>
    <property type="match status" value="1"/>
</dbReference>
<gene>
    <name evidence="14" type="ORF">C1280_03000</name>
</gene>
<comment type="catalytic activity">
    <reaction evidence="1">
        <text>ATP + protein L-histidine = ADP + protein N-phospho-L-histidine.</text>
        <dbReference type="EC" id="2.7.13.3"/>
    </reaction>
</comment>
<evidence type="ECO:0000256" key="1">
    <source>
        <dbReference type="ARBA" id="ARBA00000085"/>
    </source>
</evidence>
<evidence type="ECO:0000256" key="3">
    <source>
        <dbReference type="ARBA" id="ARBA00022553"/>
    </source>
</evidence>
<dbReference type="Pfam" id="PF00512">
    <property type="entry name" value="HisKA"/>
    <property type="match status" value="1"/>
</dbReference>
<dbReference type="Proteomes" id="UP000245802">
    <property type="component" value="Chromosome"/>
</dbReference>
<dbReference type="SMART" id="SM00448">
    <property type="entry name" value="REC"/>
    <property type="match status" value="1"/>
</dbReference>
<dbReference type="KEGG" id="gog:C1280_03000"/>
<dbReference type="InterPro" id="IPR003594">
    <property type="entry name" value="HATPase_dom"/>
</dbReference>
<feature type="coiled-coil region" evidence="10">
    <location>
        <begin position="127"/>
        <end position="159"/>
    </location>
</feature>
<keyword evidence="15" id="KW-1185">Reference proteome</keyword>
<dbReference type="Pfam" id="PF02518">
    <property type="entry name" value="HATPase_c"/>
    <property type="match status" value="1"/>
</dbReference>
<feature type="modified residue" description="4-aspartylphosphate" evidence="9">
    <location>
        <position position="455"/>
    </location>
</feature>
<evidence type="ECO:0000313" key="14">
    <source>
        <dbReference type="EMBL" id="AWM36078.1"/>
    </source>
</evidence>
<evidence type="ECO:0000259" key="12">
    <source>
        <dbReference type="PROSITE" id="PS50109"/>
    </source>
</evidence>
<dbReference type="Gene3D" id="3.40.50.2300">
    <property type="match status" value="1"/>
</dbReference>
<keyword evidence="6" id="KW-0418">Kinase</keyword>
<dbReference type="EC" id="2.7.13.3" evidence="2"/>
<keyword evidence="10" id="KW-0175">Coiled coil</keyword>
<organism evidence="14 15">
    <name type="scientific">Gemmata obscuriglobus</name>
    <dbReference type="NCBI Taxonomy" id="114"/>
    <lineage>
        <taxon>Bacteria</taxon>
        <taxon>Pseudomonadati</taxon>
        <taxon>Planctomycetota</taxon>
        <taxon>Planctomycetia</taxon>
        <taxon>Gemmatales</taxon>
        <taxon>Gemmataceae</taxon>
        <taxon>Gemmata</taxon>
    </lineage>
</organism>
<feature type="domain" description="Histidine kinase" evidence="12">
    <location>
        <begin position="168"/>
        <end position="380"/>
    </location>
</feature>
<dbReference type="InterPro" id="IPR005467">
    <property type="entry name" value="His_kinase_dom"/>
</dbReference>
<dbReference type="OrthoDB" id="224978at2"/>
<dbReference type="SMART" id="SM00387">
    <property type="entry name" value="HATPase_c"/>
    <property type="match status" value="1"/>
</dbReference>
<dbReference type="GO" id="GO:0000155">
    <property type="term" value="F:phosphorelay sensor kinase activity"/>
    <property type="evidence" value="ECO:0007669"/>
    <property type="project" value="InterPro"/>
</dbReference>
<dbReference type="GO" id="GO:0005524">
    <property type="term" value="F:ATP binding"/>
    <property type="evidence" value="ECO:0007669"/>
    <property type="project" value="UniProtKB-KW"/>
</dbReference>
<dbReference type="SMART" id="SM00388">
    <property type="entry name" value="HisKA"/>
    <property type="match status" value="1"/>
</dbReference>
<dbReference type="RefSeq" id="WP_081471728.1">
    <property type="nucleotide sequence ID" value="NZ_CP025958.1"/>
</dbReference>
<dbReference type="InterPro" id="IPR001789">
    <property type="entry name" value="Sig_transdc_resp-reg_receiver"/>
</dbReference>
<evidence type="ECO:0000313" key="15">
    <source>
        <dbReference type="Proteomes" id="UP000245802"/>
    </source>
</evidence>
<name>A0A2Z3GRX9_9BACT</name>
<dbReference type="Pfam" id="PF00072">
    <property type="entry name" value="Response_reg"/>
    <property type="match status" value="1"/>
</dbReference>
<keyword evidence="7" id="KW-0067">ATP-binding</keyword>
<sequence>MLATALTVCTFGLGWGLGPPLTQPQALALPVGDVRPVRSSGLRSAPAIAAVRTFPVPLLRPLTLQPLPLHTLAVVVARGGQRAQAGSAPVAPPAPAPAPPDPPEWAGHRTSLALALVAAVCLIGAAVLRLQTRRAAALARRERAERNRLEEQLKLAVRLEAAGRLAGSVAHDFNNLLTVINGCTALLEAEINDANHPDRTRKFAAAIRRAGEQAASLTRQLLAFSRQRPVDPYPLDLNDVLAGATDLLERLLGDRIAVQLQLGEGLPRVTAEPGLLVQVLLNLGVNAADAMPGGGTLTLATGPGPSNWVRLTVADTGTGMSSDAKGRAFEPGFTTKPAGKGTGLGLSTVHGIVRGLGGRIGLTSEPGRGTTFEIDLPVAPGASNAPAIGPAAGGAPARPHAPAVVLLVEDEEAVCVLLRHVLEAAGHTVLAGGTPAEALRLLGQYRGTLDLLLTDVVLPGMSGRALADRVRVAHPTAKVLFMSGYTADELRERGVNDEQADFLHKPFLPHELVERVTQVLAGPCP</sequence>
<evidence type="ECO:0000256" key="6">
    <source>
        <dbReference type="ARBA" id="ARBA00022777"/>
    </source>
</evidence>
<dbReference type="CDD" id="cd00156">
    <property type="entry name" value="REC"/>
    <property type="match status" value="1"/>
</dbReference>
<dbReference type="SUPFAM" id="SSF47384">
    <property type="entry name" value="Homodimeric domain of signal transducing histidine kinase"/>
    <property type="match status" value="1"/>
</dbReference>
<evidence type="ECO:0000256" key="7">
    <source>
        <dbReference type="ARBA" id="ARBA00022840"/>
    </source>
</evidence>
<keyword evidence="3 9" id="KW-0597">Phosphoprotein</keyword>
<dbReference type="Gene3D" id="3.30.565.10">
    <property type="entry name" value="Histidine kinase-like ATPase, C-terminal domain"/>
    <property type="match status" value="1"/>
</dbReference>
<dbReference type="InterPro" id="IPR036890">
    <property type="entry name" value="HATPase_C_sf"/>
</dbReference>
<dbReference type="PROSITE" id="PS50110">
    <property type="entry name" value="RESPONSE_REGULATORY"/>
    <property type="match status" value="1"/>
</dbReference>
<evidence type="ECO:0000256" key="9">
    <source>
        <dbReference type="PROSITE-ProRule" id="PRU00169"/>
    </source>
</evidence>
<accession>A0A2Z3GRX9</accession>
<evidence type="ECO:0000256" key="10">
    <source>
        <dbReference type="SAM" id="Coils"/>
    </source>
</evidence>
<dbReference type="CDD" id="cd00082">
    <property type="entry name" value="HisKA"/>
    <property type="match status" value="1"/>
</dbReference>
<keyword evidence="5" id="KW-0547">Nucleotide-binding</keyword>
<dbReference type="PANTHER" id="PTHR43065:SF46">
    <property type="entry name" value="C4-DICARBOXYLATE TRANSPORT SENSOR PROTEIN DCTB"/>
    <property type="match status" value="1"/>
</dbReference>
<protein>
    <recommendedName>
        <fullName evidence="2">histidine kinase</fullName>
        <ecNumber evidence="2">2.7.13.3</ecNumber>
    </recommendedName>
</protein>
<dbReference type="InterPro" id="IPR036097">
    <property type="entry name" value="HisK_dim/P_sf"/>
</dbReference>
<dbReference type="PROSITE" id="PS50109">
    <property type="entry name" value="HIS_KIN"/>
    <property type="match status" value="1"/>
</dbReference>
<dbReference type="PRINTS" id="PR00344">
    <property type="entry name" value="BCTRLSENSOR"/>
</dbReference>
<reference evidence="14 15" key="1">
    <citation type="submission" date="2018-01" db="EMBL/GenBank/DDBJ databases">
        <title>G. obscuriglobus.</title>
        <authorList>
            <person name="Franke J."/>
            <person name="Blomberg W."/>
            <person name="Selmecki A."/>
        </authorList>
    </citation>
    <scope>NUCLEOTIDE SEQUENCE [LARGE SCALE GENOMIC DNA]</scope>
    <source>
        <strain evidence="14 15">DSM 5831</strain>
    </source>
</reference>
<dbReference type="InterPro" id="IPR004358">
    <property type="entry name" value="Sig_transdc_His_kin-like_C"/>
</dbReference>
<evidence type="ECO:0000256" key="11">
    <source>
        <dbReference type="SAM" id="MobiDB-lite"/>
    </source>
</evidence>
<evidence type="ECO:0000256" key="8">
    <source>
        <dbReference type="ARBA" id="ARBA00023012"/>
    </source>
</evidence>
<dbReference type="EMBL" id="CP025958">
    <property type="protein sequence ID" value="AWM36078.1"/>
    <property type="molecule type" value="Genomic_DNA"/>
</dbReference>
<evidence type="ECO:0000256" key="5">
    <source>
        <dbReference type="ARBA" id="ARBA00022741"/>
    </source>
</evidence>